<dbReference type="Proteomes" id="UP000887565">
    <property type="component" value="Unplaced"/>
</dbReference>
<evidence type="ECO:0000313" key="1">
    <source>
        <dbReference type="Proteomes" id="UP000887565"/>
    </source>
</evidence>
<name>A0A915HRI9_ROMCU</name>
<reference evidence="2" key="1">
    <citation type="submission" date="2022-11" db="UniProtKB">
        <authorList>
            <consortium name="WormBaseParasite"/>
        </authorList>
    </citation>
    <scope>IDENTIFICATION</scope>
</reference>
<protein>
    <submittedName>
        <fullName evidence="2">Uncharacterized protein</fullName>
    </submittedName>
</protein>
<evidence type="ECO:0000313" key="2">
    <source>
        <dbReference type="WBParaSite" id="nRc.2.0.1.t03982-RA"/>
    </source>
</evidence>
<dbReference type="WBParaSite" id="nRc.2.0.1.t03982-RA">
    <property type="protein sequence ID" value="nRc.2.0.1.t03982-RA"/>
    <property type="gene ID" value="nRc.2.0.1.g03982"/>
</dbReference>
<sequence length="144" mass="16006">MESFFWKISRIRPKFESSADLDHTKQSCTPESAHSRFNAANTSSLNGSVSSILATTSMANLASGYKNGKVLNFVPNRIRKFINFSFVKVDTSPSWLPEFQKSSKSSYSREGEAIRSAVAQFSQKPEDHLHCPCKSPPCSVKNIP</sequence>
<keyword evidence="1" id="KW-1185">Reference proteome</keyword>
<proteinExistence type="predicted"/>
<dbReference type="AlphaFoldDB" id="A0A915HRI9"/>
<organism evidence="1 2">
    <name type="scientific">Romanomermis culicivorax</name>
    <name type="common">Nematode worm</name>
    <dbReference type="NCBI Taxonomy" id="13658"/>
    <lineage>
        <taxon>Eukaryota</taxon>
        <taxon>Metazoa</taxon>
        <taxon>Ecdysozoa</taxon>
        <taxon>Nematoda</taxon>
        <taxon>Enoplea</taxon>
        <taxon>Dorylaimia</taxon>
        <taxon>Mermithida</taxon>
        <taxon>Mermithoidea</taxon>
        <taxon>Mermithidae</taxon>
        <taxon>Romanomermis</taxon>
    </lineage>
</organism>
<accession>A0A915HRI9</accession>